<feature type="transmembrane region" description="Helical" evidence="14">
    <location>
        <begin position="393"/>
        <end position="412"/>
    </location>
</feature>
<dbReference type="InterPro" id="IPR000719">
    <property type="entry name" value="Prot_kinase_dom"/>
</dbReference>
<keyword evidence="10 14" id="KW-0472">Membrane</keyword>
<evidence type="ECO:0000256" key="3">
    <source>
        <dbReference type="ARBA" id="ARBA00022527"/>
    </source>
</evidence>
<evidence type="ECO:0000313" key="17">
    <source>
        <dbReference type="Proteomes" id="UP000271624"/>
    </source>
</evidence>
<dbReference type="EC" id="2.7.11.1" evidence="2"/>
<accession>A0A433VUX0</accession>
<gene>
    <name evidence="16" type="ORF">DSM106972_003570</name>
</gene>
<evidence type="ECO:0000259" key="15">
    <source>
        <dbReference type="PROSITE" id="PS50011"/>
    </source>
</evidence>
<evidence type="ECO:0000256" key="12">
    <source>
        <dbReference type="ARBA" id="ARBA00048679"/>
    </source>
</evidence>
<evidence type="ECO:0000256" key="13">
    <source>
        <dbReference type="PROSITE-ProRule" id="PRU10141"/>
    </source>
</evidence>
<protein>
    <recommendedName>
        <fullName evidence="2">non-specific serine/threonine protein kinase</fullName>
        <ecNumber evidence="2">2.7.11.1</ecNumber>
    </recommendedName>
</protein>
<dbReference type="Gene3D" id="1.10.510.10">
    <property type="entry name" value="Transferase(Phosphotransferase) domain 1"/>
    <property type="match status" value="1"/>
</dbReference>
<dbReference type="GO" id="GO:0004674">
    <property type="term" value="F:protein serine/threonine kinase activity"/>
    <property type="evidence" value="ECO:0007669"/>
    <property type="project" value="UniProtKB-KW"/>
</dbReference>
<evidence type="ECO:0000256" key="7">
    <source>
        <dbReference type="ARBA" id="ARBA00022777"/>
    </source>
</evidence>
<keyword evidence="7" id="KW-0418">Kinase</keyword>
<organism evidence="16 17">
    <name type="scientific">Dulcicalothrix desertica PCC 7102</name>
    <dbReference type="NCBI Taxonomy" id="232991"/>
    <lineage>
        <taxon>Bacteria</taxon>
        <taxon>Bacillati</taxon>
        <taxon>Cyanobacteriota</taxon>
        <taxon>Cyanophyceae</taxon>
        <taxon>Nostocales</taxon>
        <taxon>Calotrichaceae</taxon>
        <taxon>Dulcicalothrix</taxon>
    </lineage>
</organism>
<name>A0A433VUX0_9CYAN</name>
<dbReference type="InterPro" id="IPR011009">
    <property type="entry name" value="Kinase-like_dom_sf"/>
</dbReference>
<keyword evidence="9 14" id="KW-1133">Transmembrane helix</keyword>
<evidence type="ECO:0000256" key="11">
    <source>
        <dbReference type="ARBA" id="ARBA00047899"/>
    </source>
</evidence>
<evidence type="ECO:0000256" key="14">
    <source>
        <dbReference type="SAM" id="Phobius"/>
    </source>
</evidence>
<sequence length="433" mass="48996">MLQQNLVGETLQGHYQVISQLGGGGFGDTFLAIDTSKFNRQCVVKRLKPQNQSTMQWVEQAFEREARMLEALGRHPRIPDLLGFFQEQQEFFLVQEFINGDNLRSHLIRGQQWDENRVIFILQNILEVLEFVHQHEVVHRDIKPDNLILQKPNNQIVLIDFGAVKQISTQVFNTQGQVASTTYVVGTQGYMPIEQMRGHPMLCSDIYAVGMIGIEALTGVFPHELGTDPNTFEVIWRPRVLVSEDFARVLSTMTAYHPSQRYQNATLALQAIRELTQTVLPSSVRQTPPPQVINSTVPNIRYAGFSTRFAADIIDKTILIIASFIFDFMTNGAANADGFWGRLFFYYIVIGFVYATVMESSAIQGTVGKMLLGIAVTDASGNRITFEQSAKRYFSKILSYITFLFGFFIAGFTTKKQTLHDIVSKSLVIRKSR</sequence>
<evidence type="ECO:0000256" key="9">
    <source>
        <dbReference type="ARBA" id="ARBA00022989"/>
    </source>
</evidence>
<dbReference type="PROSITE" id="PS50011">
    <property type="entry name" value="PROTEIN_KINASE_DOM"/>
    <property type="match status" value="1"/>
</dbReference>
<evidence type="ECO:0000256" key="2">
    <source>
        <dbReference type="ARBA" id="ARBA00012513"/>
    </source>
</evidence>
<dbReference type="PANTHER" id="PTHR24363">
    <property type="entry name" value="SERINE/THREONINE PROTEIN KINASE"/>
    <property type="match status" value="1"/>
</dbReference>
<dbReference type="Pfam" id="PF00069">
    <property type="entry name" value="Pkinase"/>
    <property type="match status" value="1"/>
</dbReference>
<keyword evidence="6 13" id="KW-0547">Nucleotide-binding</keyword>
<dbReference type="PROSITE" id="PS00107">
    <property type="entry name" value="PROTEIN_KINASE_ATP"/>
    <property type="match status" value="1"/>
</dbReference>
<evidence type="ECO:0000256" key="8">
    <source>
        <dbReference type="ARBA" id="ARBA00022840"/>
    </source>
</evidence>
<evidence type="ECO:0000256" key="6">
    <source>
        <dbReference type="ARBA" id="ARBA00022741"/>
    </source>
</evidence>
<dbReference type="PROSITE" id="PS00108">
    <property type="entry name" value="PROTEIN_KINASE_ST"/>
    <property type="match status" value="1"/>
</dbReference>
<reference evidence="16" key="2">
    <citation type="journal article" date="2019" name="Genome Biol. Evol.">
        <title>Day and night: Metabolic profiles and evolutionary relationships of six axenic non-marine cyanobacteria.</title>
        <authorList>
            <person name="Will S.E."/>
            <person name="Henke P."/>
            <person name="Boedeker C."/>
            <person name="Huang S."/>
            <person name="Brinkmann H."/>
            <person name="Rohde M."/>
            <person name="Jarek M."/>
            <person name="Friedl T."/>
            <person name="Seufert S."/>
            <person name="Schumacher M."/>
            <person name="Overmann J."/>
            <person name="Neumann-Schaal M."/>
            <person name="Petersen J."/>
        </authorList>
    </citation>
    <scope>NUCLEOTIDE SEQUENCE [LARGE SCALE GENOMIC DNA]</scope>
    <source>
        <strain evidence="16">PCC 7102</strain>
    </source>
</reference>
<comment type="catalytic activity">
    <reaction evidence="11">
        <text>L-threonyl-[protein] + ATP = O-phospho-L-threonyl-[protein] + ADP + H(+)</text>
        <dbReference type="Rhea" id="RHEA:46608"/>
        <dbReference type="Rhea" id="RHEA-COMP:11060"/>
        <dbReference type="Rhea" id="RHEA-COMP:11605"/>
        <dbReference type="ChEBI" id="CHEBI:15378"/>
        <dbReference type="ChEBI" id="CHEBI:30013"/>
        <dbReference type="ChEBI" id="CHEBI:30616"/>
        <dbReference type="ChEBI" id="CHEBI:61977"/>
        <dbReference type="ChEBI" id="CHEBI:456216"/>
        <dbReference type="EC" id="2.7.11.1"/>
    </reaction>
</comment>
<evidence type="ECO:0000256" key="4">
    <source>
        <dbReference type="ARBA" id="ARBA00022679"/>
    </source>
</evidence>
<comment type="subcellular location">
    <subcellularLocation>
        <location evidence="1">Membrane</location>
        <topology evidence="1">Multi-pass membrane protein</topology>
    </subcellularLocation>
</comment>
<proteinExistence type="predicted"/>
<dbReference type="EMBL" id="RSCL01000001">
    <property type="protein sequence ID" value="RUT09862.1"/>
    <property type="molecule type" value="Genomic_DNA"/>
</dbReference>
<keyword evidence="4" id="KW-0808">Transferase</keyword>
<evidence type="ECO:0000256" key="10">
    <source>
        <dbReference type="ARBA" id="ARBA00023136"/>
    </source>
</evidence>
<dbReference type="PANTHER" id="PTHR24363:SF0">
    <property type="entry name" value="SERINE_THREONINE KINASE LIKE DOMAIN CONTAINING 1"/>
    <property type="match status" value="1"/>
</dbReference>
<keyword evidence="17" id="KW-1185">Reference proteome</keyword>
<comment type="catalytic activity">
    <reaction evidence="12">
        <text>L-seryl-[protein] + ATP = O-phospho-L-seryl-[protein] + ADP + H(+)</text>
        <dbReference type="Rhea" id="RHEA:17989"/>
        <dbReference type="Rhea" id="RHEA-COMP:9863"/>
        <dbReference type="Rhea" id="RHEA-COMP:11604"/>
        <dbReference type="ChEBI" id="CHEBI:15378"/>
        <dbReference type="ChEBI" id="CHEBI:29999"/>
        <dbReference type="ChEBI" id="CHEBI:30616"/>
        <dbReference type="ChEBI" id="CHEBI:83421"/>
        <dbReference type="ChEBI" id="CHEBI:456216"/>
        <dbReference type="EC" id="2.7.11.1"/>
    </reaction>
</comment>
<evidence type="ECO:0000313" key="16">
    <source>
        <dbReference type="EMBL" id="RUT09862.1"/>
    </source>
</evidence>
<reference evidence="16" key="1">
    <citation type="submission" date="2018-12" db="EMBL/GenBank/DDBJ databases">
        <authorList>
            <person name="Will S."/>
            <person name="Neumann-Schaal M."/>
            <person name="Henke P."/>
        </authorList>
    </citation>
    <scope>NUCLEOTIDE SEQUENCE</scope>
    <source>
        <strain evidence="16">PCC 7102</strain>
    </source>
</reference>
<dbReference type="InterPro" id="IPR008271">
    <property type="entry name" value="Ser/Thr_kinase_AS"/>
</dbReference>
<dbReference type="SMART" id="SM00220">
    <property type="entry name" value="S_TKc"/>
    <property type="match status" value="1"/>
</dbReference>
<dbReference type="GO" id="GO:0016020">
    <property type="term" value="C:membrane"/>
    <property type="evidence" value="ECO:0007669"/>
    <property type="project" value="UniProtKB-SubCell"/>
</dbReference>
<dbReference type="InterPro" id="IPR017441">
    <property type="entry name" value="Protein_kinase_ATP_BS"/>
</dbReference>
<keyword evidence="3" id="KW-0723">Serine/threonine-protein kinase</keyword>
<dbReference type="CDD" id="cd14014">
    <property type="entry name" value="STKc_PknB_like"/>
    <property type="match status" value="1"/>
</dbReference>
<dbReference type="Pfam" id="PF06271">
    <property type="entry name" value="RDD"/>
    <property type="match status" value="1"/>
</dbReference>
<feature type="transmembrane region" description="Helical" evidence="14">
    <location>
        <begin position="339"/>
        <end position="357"/>
    </location>
</feature>
<dbReference type="InterPro" id="IPR010432">
    <property type="entry name" value="RDD"/>
</dbReference>
<feature type="binding site" evidence="13">
    <location>
        <position position="45"/>
    </location>
    <ligand>
        <name>ATP</name>
        <dbReference type="ChEBI" id="CHEBI:30616"/>
    </ligand>
</feature>
<evidence type="ECO:0000256" key="5">
    <source>
        <dbReference type="ARBA" id="ARBA00022692"/>
    </source>
</evidence>
<evidence type="ECO:0000256" key="1">
    <source>
        <dbReference type="ARBA" id="ARBA00004141"/>
    </source>
</evidence>
<dbReference type="GO" id="GO:0005524">
    <property type="term" value="F:ATP binding"/>
    <property type="evidence" value="ECO:0007669"/>
    <property type="project" value="UniProtKB-UniRule"/>
</dbReference>
<comment type="caution">
    <text evidence="16">The sequence shown here is derived from an EMBL/GenBank/DDBJ whole genome shotgun (WGS) entry which is preliminary data.</text>
</comment>
<dbReference type="OrthoDB" id="468998at2"/>
<dbReference type="RefSeq" id="WP_127078263.1">
    <property type="nucleotide sequence ID" value="NZ_RSCL01000001.1"/>
</dbReference>
<feature type="domain" description="Protein kinase" evidence="15">
    <location>
        <begin position="15"/>
        <end position="280"/>
    </location>
</feature>
<dbReference type="AlphaFoldDB" id="A0A433VUX0"/>
<dbReference type="Proteomes" id="UP000271624">
    <property type="component" value="Unassembled WGS sequence"/>
</dbReference>
<keyword evidence="8 13" id="KW-0067">ATP-binding</keyword>
<dbReference type="Gene3D" id="3.30.200.20">
    <property type="entry name" value="Phosphorylase Kinase, domain 1"/>
    <property type="match status" value="1"/>
</dbReference>
<keyword evidence="5 14" id="KW-0812">Transmembrane</keyword>
<dbReference type="SUPFAM" id="SSF56112">
    <property type="entry name" value="Protein kinase-like (PK-like)"/>
    <property type="match status" value="1"/>
</dbReference>